<sequence length="205" mass="21849">MSTTSTTSQRSSSASNSFSRALESRPPIWLSGPLRASLQKGRGGQGGGKGRECTAKGLAGEDGVQGCSAWWERAWEAWAEAETVSAGKNDKLPLSSCGFARFFAPDAGQESIAPPSPGLEQAKQGDQVARTLEEMTKGGAAPCHSVSPIRRVGEIQNGRSCHMREKRPRYPCHEAFSQGDNTSQKWGFEGIALKQVIPDTGAQPT</sequence>
<dbReference type="AlphaFoldDB" id="A0A8A1MPM7"/>
<accession>A0A8A1MPM7</accession>
<gene>
    <name evidence="2" type="ORF">I7I51_06878</name>
</gene>
<evidence type="ECO:0000313" key="3">
    <source>
        <dbReference type="Proteomes" id="UP000663671"/>
    </source>
</evidence>
<dbReference type="Proteomes" id="UP000663671">
    <property type="component" value="Chromosome 3"/>
</dbReference>
<protein>
    <submittedName>
        <fullName evidence="2">Uncharacterized protein</fullName>
    </submittedName>
</protein>
<feature type="region of interest" description="Disordered" evidence="1">
    <location>
        <begin position="1"/>
        <end position="52"/>
    </location>
</feature>
<dbReference type="EMBL" id="CP069115">
    <property type="protein sequence ID" value="QSS66027.1"/>
    <property type="molecule type" value="Genomic_DNA"/>
</dbReference>
<dbReference type="VEuPathDB" id="FungiDB:I7I51_06878"/>
<feature type="compositionally biased region" description="Low complexity" evidence="1">
    <location>
        <begin position="1"/>
        <end position="19"/>
    </location>
</feature>
<evidence type="ECO:0000256" key="1">
    <source>
        <dbReference type="SAM" id="MobiDB-lite"/>
    </source>
</evidence>
<reference evidence="2" key="1">
    <citation type="submission" date="2021-01" db="EMBL/GenBank/DDBJ databases">
        <title>Chromosome-level genome assembly of a human fungal pathogen reveals clustering of transcriptionally co-regulated genes.</title>
        <authorList>
            <person name="Voorhies M."/>
            <person name="Cohen S."/>
            <person name="Shea T.P."/>
            <person name="Petrus S."/>
            <person name="Munoz J.F."/>
            <person name="Poplawski S."/>
            <person name="Goldman W.E."/>
            <person name="Michael T."/>
            <person name="Cuomo C.A."/>
            <person name="Sil A."/>
            <person name="Beyhan S."/>
        </authorList>
    </citation>
    <scope>NUCLEOTIDE SEQUENCE</scope>
    <source>
        <strain evidence="2">WU24</strain>
    </source>
</reference>
<name>A0A8A1MPM7_AJECA</name>
<proteinExistence type="predicted"/>
<organism evidence="2 3">
    <name type="scientific">Ajellomyces capsulatus</name>
    <name type="common">Darling's disease fungus</name>
    <name type="synonym">Histoplasma capsulatum</name>
    <dbReference type="NCBI Taxonomy" id="5037"/>
    <lineage>
        <taxon>Eukaryota</taxon>
        <taxon>Fungi</taxon>
        <taxon>Dikarya</taxon>
        <taxon>Ascomycota</taxon>
        <taxon>Pezizomycotina</taxon>
        <taxon>Eurotiomycetes</taxon>
        <taxon>Eurotiomycetidae</taxon>
        <taxon>Onygenales</taxon>
        <taxon>Ajellomycetaceae</taxon>
        <taxon>Histoplasma</taxon>
    </lineage>
</organism>
<evidence type="ECO:0000313" key="2">
    <source>
        <dbReference type="EMBL" id="QSS66027.1"/>
    </source>
</evidence>